<evidence type="ECO:0000259" key="5">
    <source>
        <dbReference type="PROSITE" id="PS50887"/>
    </source>
</evidence>
<feature type="transmembrane region" description="Helical" evidence="4">
    <location>
        <begin position="272"/>
        <end position="294"/>
    </location>
</feature>
<dbReference type="PROSITE" id="PS50887">
    <property type="entry name" value="GGDEF"/>
    <property type="match status" value="1"/>
</dbReference>
<dbReference type="EC" id="2.7.7.65" evidence="2"/>
<dbReference type="Gene3D" id="3.30.450.20">
    <property type="entry name" value="PAS domain"/>
    <property type="match status" value="2"/>
</dbReference>
<dbReference type="CDD" id="cd01949">
    <property type="entry name" value="GGDEF"/>
    <property type="match status" value="1"/>
</dbReference>
<reference evidence="6 7" key="1">
    <citation type="submission" date="2014-12" db="EMBL/GenBank/DDBJ databases">
        <title>Mercury Reductase activity and rhizosphere competence traits in the genome of root associated Photobacterium halotolerans MELD1.</title>
        <authorList>
            <person name="Mathew D.C."/>
            <person name="Huang C.-C."/>
        </authorList>
    </citation>
    <scope>NUCLEOTIDE SEQUENCE [LARGE SCALE GENOMIC DNA]</scope>
    <source>
        <strain evidence="6 7">MELD1</strain>
    </source>
</reference>
<evidence type="ECO:0000256" key="1">
    <source>
        <dbReference type="ARBA" id="ARBA00001946"/>
    </source>
</evidence>
<name>A0A0F5VHE5_9GAMM</name>
<dbReference type="InterPro" id="IPR050469">
    <property type="entry name" value="Diguanylate_Cyclase"/>
</dbReference>
<keyword evidence="4" id="KW-0812">Transmembrane</keyword>
<evidence type="ECO:0000256" key="2">
    <source>
        <dbReference type="ARBA" id="ARBA00012528"/>
    </source>
</evidence>
<dbReference type="SUPFAM" id="SSF55073">
    <property type="entry name" value="Nucleotide cyclase"/>
    <property type="match status" value="1"/>
</dbReference>
<dbReference type="GO" id="GO:0043709">
    <property type="term" value="P:cell adhesion involved in single-species biofilm formation"/>
    <property type="evidence" value="ECO:0007669"/>
    <property type="project" value="TreeGrafter"/>
</dbReference>
<keyword evidence="4" id="KW-1133">Transmembrane helix</keyword>
<dbReference type="CDD" id="cd18773">
    <property type="entry name" value="PDC1_HK_sensor"/>
    <property type="match status" value="1"/>
</dbReference>
<organism evidence="6 7">
    <name type="scientific">Photobacterium halotolerans</name>
    <dbReference type="NCBI Taxonomy" id="265726"/>
    <lineage>
        <taxon>Bacteria</taxon>
        <taxon>Pseudomonadati</taxon>
        <taxon>Pseudomonadota</taxon>
        <taxon>Gammaproteobacteria</taxon>
        <taxon>Vibrionales</taxon>
        <taxon>Vibrionaceae</taxon>
        <taxon>Photobacterium</taxon>
    </lineage>
</organism>
<accession>A0A0F5VHE5</accession>
<feature type="transmembrane region" description="Helical" evidence="4">
    <location>
        <begin position="7"/>
        <end position="28"/>
    </location>
</feature>
<feature type="domain" description="GGDEF" evidence="5">
    <location>
        <begin position="475"/>
        <end position="606"/>
    </location>
</feature>
<dbReference type="Gene3D" id="3.30.70.270">
    <property type="match status" value="1"/>
</dbReference>
<dbReference type="FunFam" id="3.30.70.270:FF:000001">
    <property type="entry name" value="Diguanylate cyclase domain protein"/>
    <property type="match status" value="1"/>
</dbReference>
<keyword evidence="7" id="KW-1185">Reference proteome</keyword>
<keyword evidence="4" id="KW-0472">Membrane</keyword>
<evidence type="ECO:0000313" key="6">
    <source>
        <dbReference type="EMBL" id="KKD00915.1"/>
    </source>
</evidence>
<dbReference type="GO" id="GO:1902201">
    <property type="term" value="P:negative regulation of bacterial-type flagellum-dependent cell motility"/>
    <property type="evidence" value="ECO:0007669"/>
    <property type="project" value="TreeGrafter"/>
</dbReference>
<dbReference type="AlphaFoldDB" id="A0A0F5VHE5"/>
<dbReference type="RefSeq" id="WP_046219281.1">
    <property type="nucleotide sequence ID" value="NZ_JWYV01000002.1"/>
</dbReference>
<evidence type="ECO:0000256" key="4">
    <source>
        <dbReference type="SAM" id="Phobius"/>
    </source>
</evidence>
<dbReference type="EMBL" id="JWYV01000002">
    <property type="protein sequence ID" value="KKD00915.1"/>
    <property type="molecule type" value="Genomic_DNA"/>
</dbReference>
<dbReference type="GO" id="GO:0005886">
    <property type="term" value="C:plasma membrane"/>
    <property type="evidence" value="ECO:0007669"/>
    <property type="project" value="TreeGrafter"/>
</dbReference>
<dbReference type="InterPro" id="IPR043128">
    <property type="entry name" value="Rev_trsase/Diguanyl_cyclase"/>
</dbReference>
<dbReference type="Pfam" id="PF00990">
    <property type="entry name" value="GGDEF"/>
    <property type="match status" value="1"/>
</dbReference>
<dbReference type="GO" id="GO:0052621">
    <property type="term" value="F:diguanylate cyclase activity"/>
    <property type="evidence" value="ECO:0007669"/>
    <property type="project" value="UniProtKB-EC"/>
</dbReference>
<dbReference type="NCBIfam" id="TIGR00254">
    <property type="entry name" value="GGDEF"/>
    <property type="match status" value="1"/>
</dbReference>
<gene>
    <name evidence="6" type="ORF">KY46_03715</name>
</gene>
<dbReference type="PATRIC" id="fig|265726.11.peg.2093"/>
<dbReference type="Proteomes" id="UP000033633">
    <property type="component" value="Unassembled WGS sequence"/>
</dbReference>
<evidence type="ECO:0000313" key="7">
    <source>
        <dbReference type="Proteomes" id="UP000033633"/>
    </source>
</evidence>
<dbReference type="InterPro" id="IPR029787">
    <property type="entry name" value="Nucleotide_cyclase"/>
</dbReference>
<dbReference type="PANTHER" id="PTHR45138:SF9">
    <property type="entry name" value="DIGUANYLATE CYCLASE DGCM-RELATED"/>
    <property type="match status" value="1"/>
</dbReference>
<dbReference type="PANTHER" id="PTHR45138">
    <property type="entry name" value="REGULATORY COMPONENTS OF SENSORY TRANSDUCTION SYSTEM"/>
    <property type="match status" value="1"/>
</dbReference>
<evidence type="ECO:0000256" key="3">
    <source>
        <dbReference type="ARBA" id="ARBA00034247"/>
    </source>
</evidence>
<dbReference type="InterPro" id="IPR000160">
    <property type="entry name" value="GGDEF_dom"/>
</dbReference>
<dbReference type="STRING" id="265726.KY46_03715"/>
<sequence length="618" mass="68259">MEFKPKYLIKMVLPLLVLLVSALVYLGYSDYRAIRDSAYSQAQANLNVAKKYLDQNYIAATNQLFLLSAILKGAENIPAFLDAANYVVNNQNKFLEIGLLVDSDYYGTDGFHLSGIDERVKRRPWYSDKQKSGDIFLSDLYHSNSTKKWCVALVSKLTLPGKNDVRIMIEFDAGAMSDDLSGLKTMKNGYVYAIEPKTSRVVIHPDKARLGVDSVSINPELLTQVLAGEGQGSIPSYQYDNQYKFSVYDTHNRFNWVLLSGTNNSEIAANALRIGVVGGALMTVVFIILLAGYLHTRVHQVGGQLIEAQEFDELHEQLSALLNDTMGSSQIYLFVMNTREGVLEEAYHHIRADVPADLLCRIAGCQQLGRFCRPEQDEIVRLIAPSEPCIRLPLVNSARADDSQQAGSRLIGVLYICQPGLAYPFFAKMIANYTLSALNQLLLTQHIRSEDQMTGLKNKNSLRQHMEQKLTDGATGYFLAMIDVDDFKSVNDTYGHLLGDQVILNVASQMKRSFPPQAVLCRYGGEEFAVFMEAPDIEAALKQLNDFRASVAASRIEVHGGVSCAITVSIGFAPLRAGMELTISAADRALYQAKSQGKNQVLSAETRSTGTETAAVPA</sequence>
<comment type="cofactor">
    <cofactor evidence="1">
        <name>Mg(2+)</name>
        <dbReference type="ChEBI" id="CHEBI:18420"/>
    </cofactor>
</comment>
<protein>
    <recommendedName>
        <fullName evidence="2">diguanylate cyclase</fullName>
        <ecNumber evidence="2">2.7.7.65</ecNumber>
    </recommendedName>
</protein>
<dbReference type="OrthoDB" id="5809416at2"/>
<dbReference type="SMART" id="SM00267">
    <property type="entry name" value="GGDEF"/>
    <property type="match status" value="1"/>
</dbReference>
<comment type="caution">
    <text evidence="6">The sequence shown here is derived from an EMBL/GenBank/DDBJ whole genome shotgun (WGS) entry which is preliminary data.</text>
</comment>
<proteinExistence type="predicted"/>
<comment type="catalytic activity">
    <reaction evidence="3">
        <text>2 GTP = 3',3'-c-di-GMP + 2 diphosphate</text>
        <dbReference type="Rhea" id="RHEA:24898"/>
        <dbReference type="ChEBI" id="CHEBI:33019"/>
        <dbReference type="ChEBI" id="CHEBI:37565"/>
        <dbReference type="ChEBI" id="CHEBI:58805"/>
        <dbReference type="EC" id="2.7.7.65"/>
    </reaction>
</comment>